<evidence type="ECO:0000313" key="3">
    <source>
        <dbReference type="Proteomes" id="UP000478052"/>
    </source>
</evidence>
<evidence type="ECO:0000313" key="2">
    <source>
        <dbReference type="EMBL" id="KAF0690813.1"/>
    </source>
</evidence>
<keyword evidence="3" id="KW-1185">Reference proteome</keyword>
<feature type="compositionally biased region" description="Low complexity" evidence="1">
    <location>
        <begin position="1"/>
        <end position="13"/>
    </location>
</feature>
<name>A0A6G0VKV2_APHCR</name>
<organism evidence="2 3">
    <name type="scientific">Aphis craccivora</name>
    <name type="common">Cowpea aphid</name>
    <dbReference type="NCBI Taxonomy" id="307492"/>
    <lineage>
        <taxon>Eukaryota</taxon>
        <taxon>Metazoa</taxon>
        <taxon>Ecdysozoa</taxon>
        <taxon>Arthropoda</taxon>
        <taxon>Hexapoda</taxon>
        <taxon>Insecta</taxon>
        <taxon>Pterygota</taxon>
        <taxon>Neoptera</taxon>
        <taxon>Paraneoptera</taxon>
        <taxon>Hemiptera</taxon>
        <taxon>Sternorrhyncha</taxon>
        <taxon>Aphidomorpha</taxon>
        <taxon>Aphidoidea</taxon>
        <taxon>Aphididae</taxon>
        <taxon>Aphidini</taxon>
        <taxon>Aphis</taxon>
        <taxon>Aphis</taxon>
    </lineage>
</organism>
<sequence length="375" mass="43384">MAKSSQRSSASTSVIESEPSGECIEPNSKRLCIETVNIDLNEEKQFVVKKIKNWILNNISDMYNNEDIEVSIQLDDHHQDTDNTMENTQCINNLKAKVYCCLYSKKLGLKNGTLDHFIESNNCRMKSNEHENTNTESNCSSRHFSAKKLLDDNDQDFDECRRQRERSLITEKQKQPVITNFFPIIDGVQKLLNENENLRTLLLENDTYILENLSAKQNVPTIFDTNGLLRCLYESALKNQSVSKGVSYNKSQYHNRFDEKLKKFSIYLFIIGGRLLYETLYCNMKNVLPSVTTIFRYMDQTQDKIVEGTFRFKELRLFLIQRNLPLQVWISEDGTRITGKIEYEEHSNKLVGFVLPLKNGCPQTDTYIASSAKSI</sequence>
<gene>
    <name evidence="2" type="ORF">FWK35_00036906</name>
</gene>
<feature type="region of interest" description="Disordered" evidence="1">
    <location>
        <begin position="1"/>
        <end position="23"/>
    </location>
</feature>
<dbReference type="AlphaFoldDB" id="A0A6G0VKV2"/>
<feature type="non-terminal residue" evidence="2">
    <location>
        <position position="375"/>
    </location>
</feature>
<dbReference type="PANTHER" id="PTHR33173:SF2">
    <property type="entry name" value="MYND-TYPE DOMAIN-CONTAINING PROTEIN"/>
    <property type="match status" value="1"/>
</dbReference>
<evidence type="ECO:0000256" key="1">
    <source>
        <dbReference type="SAM" id="MobiDB-lite"/>
    </source>
</evidence>
<reference evidence="2 3" key="1">
    <citation type="submission" date="2019-08" db="EMBL/GenBank/DDBJ databases">
        <title>Whole genome of Aphis craccivora.</title>
        <authorList>
            <person name="Voronova N.V."/>
            <person name="Shulinski R.S."/>
            <person name="Bandarenka Y.V."/>
            <person name="Zhorov D.G."/>
            <person name="Warner D."/>
        </authorList>
    </citation>
    <scope>NUCLEOTIDE SEQUENCE [LARGE SCALE GENOMIC DNA]</scope>
    <source>
        <strain evidence="2">180601</strain>
        <tissue evidence="2">Whole Body</tissue>
    </source>
</reference>
<accession>A0A6G0VKV2</accession>
<dbReference type="PANTHER" id="PTHR33173">
    <property type="match status" value="1"/>
</dbReference>
<dbReference type="Proteomes" id="UP000478052">
    <property type="component" value="Unassembled WGS sequence"/>
</dbReference>
<dbReference type="EMBL" id="VUJU01016151">
    <property type="protein sequence ID" value="KAF0690813.1"/>
    <property type="molecule type" value="Genomic_DNA"/>
</dbReference>
<proteinExistence type="predicted"/>
<dbReference type="OrthoDB" id="10021027at2759"/>
<protein>
    <submittedName>
        <fullName evidence="2">Uncharacterized protein</fullName>
    </submittedName>
</protein>
<comment type="caution">
    <text evidence="2">The sequence shown here is derived from an EMBL/GenBank/DDBJ whole genome shotgun (WGS) entry which is preliminary data.</text>
</comment>